<protein>
    <recommendedName>
        <fullName evidence="3">Carbonic anhydrase</fullName>
    </recommendedName>
</protein>
<accession>A0ABC8RFH6</accession>
<evidence type="ECO:0000313" key="1">
    <source>
        <dbReference type="EMBL" id="CAK9143542.1"/>
    </source>
</evidence>
<reference evidence="1 2" key="1">
    <citation type="submission" date="2024-02" db="EMBL/GenBank/DDBJ databases">
        <authorList>
            <person name="Vignale AGUSTIN F."/>
            <person name="Sosa J E."/>
            <person name="Modenutti C."/>
        </authorList>
    </citation>
    <scope>NUCLEOTIDE SEQUENCE [LARGE SCALE GENOMIC DNA]</scope>
</reference>
<gene>
    <name evidence="1" type="ORF">ILEXP_LOCUS11255</name>
</gene>
<proteinExistence type="predicted"/>
<organism evidence="1 2">
    <name type="scientific">Ilex paraguariensis</name>
    <name type="common">yerba mate</name>
    <dbReference type="NCBI Taxonomy" id="185542"/>
    <lineage>
        <taxon>Eukaryota</taxon>
        <taxon>Viridiplantae</taxon>
        <taxon>Streptophyta</taxon>
        <taxon>Embryophyta</taxon>
        <taxon>Tracheophyta</taxon>
        <taxon>Spermatophyta</taxon>
        <taxon>Magnoliopsida</taxon>
        <taxon>eudicotyledons</taxon>
        <taxon>Gunneridae</taxon>
        <taxon>Pentapetalae</taxon>
        <taxon>asterids</taxon>
        <taxon>campanulids</taxon>
        <taxon>Aquifoliales</taxon>
        <taxon>Aquifoliaceae</taxon>
        <taxon>Ilex</taxon>
    </lineage>
</organism>
<dbReference type="AlphaFoldDB" id="A0ABC8RFH6"/>
<dbReference type="Proteomes" id="UP001642360">
    <property type="component" value="Unassembled WGS sequence"/>
</dbReference>
<evidence type="ECO:0008006" key="3">
    <source>
        <dbReference type="Google" id="ProtNLM"/>
    </source>
</evidence>
<evidence type="ECO:0000313" key="2">
    <source>
        <dbReference type="Proteomes" id="UP001642360"/>
    </source>
</evidence>
<dbReference type="EMBL" id="CAUOFW020001309">
    <property type="protein sequence ID" value="CAK9143542.1"/>
    <property type="molecule type" value="Genomic_DNA"/>
</dbReference>
<keyword evidence="2" id="KW-1185">Reference proteome</keyword>
<sequence>MVKKKGVREKDGRSWIELHGAIHQFKAGDLSHPETEGIYKLLEGQICRAKMHVIVLVSFKLSSPEVVVGACVSQVARGNGFHQLPDEEDIEFLTLSTARGCVPTP</sequence>
<comment type="caution">
    <text evidence="1">The sequence shown here is derived from an EMBL/GenBank/DDBJ whole genome shotgun (WGS) entry which is preliminary data.</text>
</comment>
<name>A0ABC8RFH6_9AQUA</name>